<proteinExistence type="predicted"/>
<dbReference type="InterPro" id="IPR008917">
    <property type="entry name" value="TF_DNA-bd_sf"/>
</dbReference>
<evidence type="ECO:0000256" key="3">
    <source>
        <dbReference type="ARBA" id="ARBA00023159"/>
    </source>
</evidence>
<dbReference type="RefSeq" id="XP_017777368.1">
    <property type="nucleotide sequence ID" value="XM_017921879.1"/>
</dbReference>
<dbReference type="SUPFAM" id="SSF47454">
    <property type="entry name" value="A DNA-binding domain in eukaryotic transcription factors"/>
    <property type="match status" value="1"/>
</dbReference>
<dbReference type="PANTHER" id="PTHR24411:SF55">
    <property type="entry name" value="SEGMENTATION PROTEIN CAP'N'COLLAR"/>
    <property type="match status" value="1"/>
</dbReference>
<keyword evidence="1" id="KW-0805">Transcription regulation</keyword>
<dbReference type="PANTHER" id="PTHR24411">
    <property type="entry name" value="NUCLEAR FACTOR ERYTHROID 2-RELATED FACTOR"/>
    <property type="match status" value="1"/>
</dbReference>
<evidence type="ECO:0000256" key="2">
    <source>
        <dbReference type="ARBA" id="ARBA00023125"/>
    </source>
</evidence>
<feature type="domain" description="BZIP" evidence="7">
    <location>
        <begin position="63"/>
        <end position="126"/>
    </location>
</feature>
<reference evidence="9" key="1">
    <citation type="submission" date="2025-08" db="UniProtKB">
        <authorList>
            <consortium name="RefSeq"/>
        </authorList>
    </citation>
    <scope>IDENTIFICATION</scope>
    <source>
        <tissue evidence="9">Whole Larva</tissue>
    </source>
</reference>
<organism evidence="8 9">
    <name type="scientific">Nicrophorus vespilloides</name>
    <name type="common">Boreal carrion beetle</name>
    <dbReference type="NCBI Taxonomy" id="110193"/>
    <lineage>
        <taxon>Eukaryota</taxon>
        <taxon>Metazoa</taxon>
        <taxon>Ecdysozoa</taxon>
        <taxon>Arthropoda</taxon>
        <taxon>Hexapoda</taxon>
        <taxon>Insecta</taxon>
        <taxon>Pterygota</taxon>
        <taxon>Neoptera</taxon>
        <taxon>Endopterygota</taxon>
        <taxon>Coleoptera</taxon>
        <taxon>Polyphaga</taxon>
        <taxon>Staphyliniformia</taxon>
        <taxon>Silphidae</taxon>
        <taxon>Nicrophorinae</taxon>
        <taxon>Nicrophorus</taxon>
    </lineage>
</organism>
<evidence type="ECO:0000259" key="7">
    <source>
        <dbReference type="PROSITE" id="PS50217"/>
    </source>
</evidence>
<evidence type="ECO:0000313" key="8">
    <source>
        <dbReference type="Proteomes" id="UP000695000"/>
    </source>
</evidence>
<dbReference type="Proteomes" id="UP000695000">
    <property type="component" value="Unplaced"/>
</dbReference>
<gene>
    <name evidence="9" type="primary">LOC108563257</name>
</gene>
<keyword evidence="2" id="KW-0238">DNA-binding</keyword>
<evidence type="ECO:0000256" key="4">
    <source>
        <dbReference type="ARBA" id="ARBA00023163"/>
    </source>
</evidence>
<dbReference type="CDD" id="cd14698">
    <property type="entry name" value="bZIP_CNC"/>
    <property type="match status" value="1"/>
</dbReference>
<dbReference type="InterPro" id="IPR004826">
    <property type="entry name" value="bZIP_Maf"/>
</dbReference>
<dbReference type="InterPro" id="IPR004827">
    <property type="entry name" value="bZIP"/>
</dbReference>
<dbReference type="SMART" id="SM00338">
    <property type="entry name" value="BRLZ"/>
    <property type="match status" value="1"/>
</dbReference>
<dbReference type="Gene3D" id="1.10.880.10">
    <property type="entry name" value="Transcription factor, Skn-1-like, DNA-binding domain"/>
    <property type="match status" value="1"/>
</dbReference>
<dbReference type="SUPFAM" id="SSF57959">
    <property type="entry name" value="Leucine zipper domain"/>
    <property type="match status" value="1"/>
</dbReference>
<evidence type="ECO:0000256" key="1">
    <source>
        <dbReference type="ARBA" id="ARBA00023015"/>
    </source>
</evidence>
<dbReference type="GeneID" id="108563257"/>
<evidence type="ECO:0000256" key="6">
    <source>
        <dbReference type="SAM" id="MobiDB-lite"/>
    </source>
</evidence>
<sequence length="182" mass="21538">MQRPISRDKRKIRKAEEEDLTTDEKRARALSVPISVDEIINLPLYEFNERLSRCHLSEAQLSLIRDIRRRGKNKVAAHNCRKRKLDQILNLTDEVKDMHDRKFRLLNEHEFLSGECQRVKDKYLQLYRHVFQNLRDPEGNQYSPHQYSLQTFADGSILVVPRAISSITNPERKKLHPPGRKE</sequence>
<evidence type="ECO:0000313" key="9">
    <source>
        <dbReference type="RefSeq" id="XP_017777368.1"/>
    </source>
</evidence>
<feature type="region of interest" description="Disordered" evidence="6">
    <location>
        <begin position="1"/>
        <end position="20"/>
    </location>
</feature>
<name>A0ABM1MS18_NICVS</name>
<keyword evidence="5" id="KW-0539">Nucleus</keyword>
<dbReference type="PROSITE" id="PS50217">
    <property type="entry name" value="BZIP"/>
    <property type="match status" value="1"/>
</dbReference>
<dbReference type="Pfam" id="PF03131">
    <property type="entry name" value="bZIP_Maf"/>
    <property type="match status" value="1"/>
</dbReference>
<dbReference type="InterPro" id="IPR047167">
    <property type="entry name" value="NFE2-like"/>
</dbReference>
<keyword evidence="8" id="KW-1185">Reference proteome</keyword>
<dbReference type="InterPro" id="IPR046347">
    <property type="entry name" value="bZIP_sf"/>
</dbReference>
<evidence type="ECO:0000256" key="5">
    <source>
        <dbReference type="ARBA" id="ARBA00023242"/>
    </source>
</evidence>
<accession>A0ABM1MS18</accession>
<dbReference type="PROSITE" id="PS00036">
    <property type="entry name" value="BZIP_BASIC"/>
    <property type="match status" value="1"/>
</dbReference>
<protein>
    <submittedName>
        <fullName evidence="9">Segmentation protein cap'n'collar-like</fullName>
    </submittedName>
</protein>
<keyword evidence="4" id="KW-0804">Transcription</keyword>
<keyword evidence="3" id="KW-0010">Activator</keyword>